<evidence type="ECO:0000256" key="7">
    <source>
        <dbReference type="ARBA" id="ARBA00022942"/>
    </source>
</evidence>
<keyword evidence="6" id="KW-0378">Hydrolase</keyword>
<sequence length="218" mass="23262">MAMSIPVALGTSIMAVTFNGGVILGADSRTSTGNYVANRVTDKITPLCDNVYVLRSGSAGDTQAIAGYVQHFISQFQAEEGERITVKTAANLVKTIAYNNKDNLEAGMIVAGFDKHGGGQVFSISLGGTLQQAPFAMSGSGSSYITGFVDKNWRDNMSEQEAMDFVMRSLKYAMTWDASSGGCIRTVTITEAGVDRRFTQGSQIPPTYGELGRDKILA</sequence>
<evidence type="ECO:0000256" key="2">
    <source>
        <dbReference type="ARBA" id="ARBA00002000"/>
    </source>
</evidence>
<keyword evidence="5" id="KW-0888">Threonine protease</keyword>
<dbReference type="GO" id="GO:0005737">
    <property type="term" value="C:cytoplasm"/>
    <property type="evidence" value="ECO:0007669"/>
    <property type="project" value="UniProtKB-SubCell"/>
</dbReference>
<comment type="function">
    <text evidence="9">Component of the proteasome, a multicatalytic proteinase complex which is characterized by its ability to cleave peptides with Arg, Phe, Tyr, Leu, and Glu adjacent to the leaving group at neutral or slightly basic pH. The proteasome has an ATP-dependent proteolytic activity.</text>
</comment>
<comment type="catalytic activity">
    <reaction evidence="1">
        <text>Cleavage of peptide bonds with very broad specificity.</text>
        <dbReference type="EC" id="3.4.25.1"/>
    </reaction>
</comment>
<evidence type="ECO:0000256" key="8">
    <source>
        <dbReference type="PIRSR" id="PIRSR600243-1"/>
    </source>
</evidence>
<dbReference type="CDD" id="cd03762">
    <property type="entry name" value="proteasome_beta_type_6"/>
    <property type="match status" value="1"/>
</dbReference>
<dbReference type="EMBL" id="PGGS01000247">
    <property type="protein sequence ID" value="PNH06257.1"/>
    <property type="molecule type" value="Genomic_DNA"/>
</dbReference>
<dbReference type="InterPro" id="IPR016050">
    <property type="entry name" value="Proteasome_bsu_CS"/>
</dbReference>
<dbReference type="AlphaFoldDB" id="A0A2J8A156"/>
<dbReference type="PROSITE" id="PS51476">
    <property type="entry name" value="PROTEASOME_BETA_2"/>
    <property type="match status" value="1"/>
</dbReference>
<dbReference type="GO" id="GO:0005634">
    <property type="term" value="C:nucleus"/>
    <property type="evidence" value="ECO:0007669"/>
    <property type="project" value="UniProtKB-SubCell"/>
</dbReference>
<accession>A0A2J8A156</accession>
<dbReference type="InterPro" id="IPR023333">
    <property type="entry name" value="Proteasome_suB-type"/>
</dbReference>
<organism evidence="10 11">
    <name type="scientific">Tetrabaena socialis</name>
    <dbReference type="NCBI Taxonomy" id="47790"/>
    <lineage>
        <taxon>Eukaryota</taxon>
        <taxon>Viridiplantae</taxon>
        <taxon>Chlorophyta</taxon>
        <taxon>core chlorophytes</taxon>
        <taxon>Chlorophyceae</taxon>
        <taxon>CS clade</taxon>
        <taxon>Chlamydomonadales</taxon>
        <taxon>Tetrabaenaceae</taxon>
        <taxon>Tetrabaena</taxon>
    </lineage>
</organism>
<dbReference type="PANTHER" id="PTHR32194:SF0">
    <property type="entry name" value="ATP-DEPENDENT PROTEASE SUBUNIT HSLV"/>
    <property type="match status" value="1"/>
</dbReference>
<dbReference type="GO" id="GO:0004298">
    <property type="term" value="F:threonine-type endopeptidase activity"/>
    <property type="evidence" value="ECO:0007669"/>
    <property type="project" value="UniProtKB-KW"/>
</dbReference>
<feature type="active site" description="Nucleophile" evidence="8">
    <location>
        <position position="11"/>
    </location>
</feature>
<dbReference type="InterPro" id="IPR001353">
    <property type="entry name" value="Proteasome_sua/b"/>
</dbReference>
<proteinExistence type="inferred from homology"/>
<comment type="subcellular location">
    <subcellularLocation>
        <location evidence="9">Cytoplasm</location>
    </subcellularLocation>
    <subcellularLocation>
        <location evidence="9">Nucleus</location>
    </subcellularLocation>
</comment>
<reference evidence="10 11" key="1">
    <citation type="journal article" date="2017" name="Mol. Biol. Evol.">
        <title>The 4-celled Tetrabaena socialis nuclear genome reveals the essential components for genetic control of cell number at the origin of multicellularity in the volvocine lineage.</title>
        <authorList>
            <person name="Featherston J."/>
            <person name="Arakaki Y."/>
            <person name="Hanschen E.R."/>
            <person name="Ferris P.J."/>
            <person name="Michod R.E."/>
            <person name="Olson B.J.S.C."/>
            <person name="Nozaki H."/>
            <person name="Durand P.M."/>
        </authorList>
    </citation>
    <scope>NUCLEOTIDE SEQUENCE [LARGE SCALE GENOMIC DNA]</scope>
    <source>
        <strain evidence="10 11">NIES-571</strain>
    </source>
</reference>
<evidence type="ECO:0000313" key="11">
    <source>
        <dbReference type="Proteomes" id="UP000236333"/>
    </source>
</evidence>
<dbReference type="GO" id="GO:0019774">
    <property type="term" value="C:proteasome core complex, beta-subunit complex"/>
    <property type="evidence" value="ECO:0007669"/>
    <property type="project" value="UniProtKB-ARBA"/>
</dbReference>
<dbReference type="PRINTS" id="PR00141">
    <property type="entry name" value="PROTEASOME"/>
</dbReference>
<evidence type="ECO:0000313" key="10">
    <source>
        <dbReference type="EMBL" id="PNH06257.1"/>
    </source>
</evidence>
<evidence type="ECO:0000256" key="1">
    <source>
        <dbReference type="ARBA" id="ARBA00001198"/>
    </source>
</evidence>
<dbReference type="PANTHER" id="PTHR32194">
    <property type="entry name" value="METALLOPROTEASE TLDD"/>
    <property type="match status" value="1"/>
</dbReference>
<evidence type="ECO:0000256" key="5">
    <source>
        <dbReference type="ARBA" id="ARBA00022698"/>
    </source>
</evidence>
<dbReference type="SUPFAM" id="SSF56235">
    <property type="entry name" value="N-terminal nucleophile aminohydrolases (Ntn hydrolases)"/>
    <property type="match status" value="1"/>
</dbReference>
<comment type="function">
    <text evidence="2">The proteasome is a multicatalytic proteinase complex which is characterized by its ability to cleave peptides with Arg, Phe, Tyr, Leu, and Glu adjacent to the leaving group at neutral or slightly basic pH. The proteasome has an ATP-dependent proteolytic activity.</text>
</comment>
<dbReference type="GO" id="GO:0051603">
    <property type="term" value="P:proteolysis involved in protein catabolic process"/>
    <property type="evidence" value="ECO:0007669"/>
    <property type="project" value="InterPro"/>
</dbReference>
<keyword evidence="7 9" id="KW-0647">Proteasome</keyword>
<keyword evidence="4" id="KW-0645">Protease</keyword>
<evidence type="ECO:0000256" key="3">
    <source>
        <dbReference type="ARBA" id="ARBA00022490"/>
    </source>
</evidence>
<keyword evidence="3 9" id="KW-0963">Cytoplasm</keyword>
<protein>
    <recommendedName>
        <fullName evidence="9">Proteasome subunit beta</fullName>
    </recommendedName>
</protein>
<name>A0A2J8A156_9CHLO</name>
<dbReference type="InterPro" id="IPR029055">
    <property type="entry name" value="Ntn_hydrolases_N"/>
</dbReference>
<keyword evidence="11" id="KW-1185">Reference proteome</keyword>
<dbReference type="InterPro" id="IPR000243">
    <property type="entry name" value="Pept_T1A_subB"/>
</dbReference>
<evidence type="ECO:0000256" key="6">
    <source>
        <dbReference type="ARBA" id="ARBA00022801"/>
    </source>
</evidence>
<comment type="caution">
    <text evidence="10">The sequence shown here is derived from an EMBL/GenBank/DDBJ whole genome shotgun (WGS) entry which is preliminary data.</text>
</comment>
<dbReference type="OrthoDB" id="7854943at2759"/>
<comment type="similarity">
    <text evidence="9">Belongs to the peptidase T1B family.</text>
</comment>
<comment type="subunit">
    <text evidence="9">Component of the proteasome complex.</text>
</comment>
<dbReference type="Pfam" id="PF00227">
    <property type="entry name" value="Proteasome"/>
    <property type="match status" value="1"/>
</dbReference>
<gene>
    <name evidence="10" type="ORF">TSOC_007395</name>
</gene>
<dbReference type="PROSITE" id="PS00854">
    <property type="entry name" value="PROTEASOME_BETA_1"/>
    <property type="match status" value="1"/>
</dbReference>
<evidence type="ECO:0000256" key="9">
    <source>
        <dbReference type="RuleBase" id="RU004203"/>
    </source>
</evidence>
<dbReference type="Proteomes" id="UP000236333">
    <property type="component" value="Unassembled WGS sequence"/>
</dbReference>
<dbReference type="Gene3D" id="3.60.20.10">
    <property type="entry name" value="Glutamine Phosphoribosylpyrophosphate, subunit 1, domain 1"/>
    <property type="match status" value="1"/>
</dbReference>
<evidence type="ECO:0000256" key="4">
    <source>
        <dbReference type="ARBA" id="ARBA00022670"/>
    </source>
</evidence>
<keyword evidence="9" id="KW-0539">Nucleus</keyword>